<accession>A0A9W4UEG2</accession>
<dbReference type="GO" id="GO:0005576">
    <property type="term" value="C:extracellular region"/>
    <property type="evidence" value="ECO:0007669"/>
    <property type="project" value="UniProtKB-SubCell"/>
</dbReference>
<keyword evidence="6" id="KW-0378">Hydrolase</keyword>
<evidence type="ECO:0000256" key="7">
    <source>
        <dbReference type="ARBA" id="ARBA00023277"/>
    </source>
</evidence>
<dbReference type="PANTHER" id="PTHR38050">
    <property type="match status" value="1"/>
</dbReference>
<evidence type="ECO:0000313" key="12">
    <source>
        <dbReference type="Proteomes" id="UP001152607"/>
    </source>
</evidence>
<feature type="signal peptide" evidence="10">
    <location>
        <begin position="1"/>
        <end position="18"/>
    </location>
</feature>
<dbReference type="Gene3D" id="3.40.50.1820">
    <property type="entry name" value="alpha/beta hydrolase"/>
    <property type="match status" value="1"/>
</dbReference>
<evidence type="ECO:0000256" key="5">
    <source>
        <dbReference type="ARBA" id="ARBA00022729"/>
    </source>
</evidence>
<evidence type="ECO:0000256" key="1">
    <source>
        <dbReference type="ARBA" id="ARBA00004613"/>
    </source>
</evidence>
<dbReference type="InterPro" id="IPR043595">
    <property type="entry name" value="FaeB/C/D"/>
</dbReference>
<evidence type="ECO:0000256" key="9">
    <source>
        <dbReference type="ARBA" id="ARBA00034075"/>
    </source>
</evidence>
<protein>
    <recommendedName>
        <fullName evidence="2">feruloyl esterase</fullName>
        <ecNumber evidence="2">3.1.1.73</ecNumber>
    </recommendedName>
</protein>
<feature type="chain" id="PRO_5040838010" description="feruloyl esterase" evidence="10">
    <location>
        <begin position="19"/>
        <end position="341"/>
    </location>
</feature>
<keyword evidence="7" id="KW-0119">Carbohydrate metabolism</keyword>
<keyword evidence="5 10" id="KW-0732">Signal</keyword>
<gene>
    <name evidence="11" type="ORF">PDIGIT_LOCUS6439</name>
</gene>
<keyword evidence="8" id="KW-0624">Polysaccharide degradation</keyword>
<evidence type="ECO:0000256" key="10">
    <source>
        <dbReference type="SAM" id="SignalP"/>
    </source>
</evidence>
<dbReference type="Proteomes" id="UP001152607">
    <property type="component" value="Unassembled WGS sequence"/>
</dbReference>
<sequence>MKLLVTTTTALATTLSFAACIAAHKSAVPTHTSPGCSTTTLPDGLKLGQSKYVNITSNSVNGSASIRRYRIHVPESYEHGVPVPLIMSFHGRTRTAKSQEALSQFSNQTFGFEGISVYPQGLASGNKTQWQGDPDQPASINDVQFTLELLTHLTSNFCIDLAAIYASGKSNGGGFTGILACDPVASQKFAAFAAVSGAFYLDQTTQQLPLCKPNLEQRSAIPFMELHGAKDDTIAYHGGENTRHNANSTDVPEYVNAWAVRDGLDPNANVTGTLCEGDKLVTTHKWGETLLHYKYANMEHDWMSQFGNSDSEVNLTCKEADATRVILDWFKKWRFIEAPVY</sequence>
<dbReference type="PANTHER" id="PTHR38050:SF2">
    <property type="entry name" value="FERULOYL ESTERASE C-RELATED"/>
    <property type="match status" value="1"/>
</dbReference>
<keyword evidence="4" id="KW-0858">Xylan degradation</keyword>
<organism evidence="11 12">
    <name type="scientific">Periconia digitata</name>
    <dbReference type="NCBI Taxonomy" id="1303443"/>
    <lineage>
        <taxon>Eukaryota</taxon>
        <taxon>Fungi</taxon>
        <taxon>Dikarya</taxon>
        <taxon>Ascomycota</taxon>
        <taxon>Pezizomycotina</taxon>
        <taxon>Dothideomycetes</taxon>
        <taxon>Pleosporomycetidae</taxon>
        <taxon>Pleosporales</taxon>
        <taxon>Massarineae</taxon>
        <taxon>Periconiaceae</taxon>
        <taxon>Periconia</taxon>
    </lineage>
</organism>
<comment type="subcellular location">
    <subcellularLocation>
        <location evidence="1">Secreted</location>
    </subcellularLocation>
</comment>
<dbReference type="SUPFAM" id="SSF53474">
    <property type="entry name" value="alpha/beta-Hydrolases"/>
    <property type="match status" value="1"/>
</dbReference>
<evidence type="ECO:0000256" key="3">
    <source>
        <dbReference type="ARBA" id="ARBA00022525"/>
    </source>
</evidence>
<dbReference type="PROSITE" id="PS51257">
    <property type="entry name" value="PROKAR_LIPOPROTEIN"/>
    <property type="match status" value="1"/>
</dbReference>
<dbReference type="AlphaFoldDB" id="A0A9W4UEG2"/>
<keyword evidence="12" id="KW-1185">Reference proteome</keyword>
<evidence type="ECO:0000256" key="6">
    <source>
        <dbReference type="ARBA" id="ARBA00022801"/>
    </source>
</evidence>
<dbReference type="OrthoDB" id="424610at2759"/>
<dbReference type="GO" id="GO:0030600">
    <property type="term" value="F:feruloyl esterase activity"/>
    <property type="evidence" value="ECO:0007669"/>
    <property type="project" value="UniProtKB-EC"/>
</dbReference>
<comment type="caution">
    <text evidence="11">The sequence shown here is derived from an EMBL/GenBank/DDBJ whole genome shotgun (WGS) entry which is preliminary data.</text>
</comment>
<name>A0A9W4UEG2_9PLEO</name>
<reference evidence="11" key="1">
    <citation type="submission" date="2023-01" db="EMBL/GenBank/DDBJ databases">
        <authorList>
            <person name="Van Ghelder C."/>
            <person name="Rancurel C."/>
        </authorList>
    </citation>
    <scope>NUCLEOTIDE SEQUENCE</scope>
    <source>
        <strain evidence="11">CNCM I-4278</strain>
    </source>
</reference>
<evidence type="ECO:0000256" key="2">
    <source>
        <dbReference type="ARBA" id="ARBA00013091"/>
    </source>
</evidence>
<proteinExistence type="predicted"/>
<comment type="catalytic activity">
    <reaction evidence="9">
        <text>feruloyl-polysaccharide + H2O = ferulate + polysaccharide.</text>
        <dbReference type="EC" id="3.1.1.73"/>
    </reaction>
</comment>
<keyword evidence="3" id="KW-0964">Secreted</keyword>
<dbReference type="GO" id="GO:0045493">
    <property type="term" value="P:xylan catabolic process"/>
    <property type="evidence" value="ECO:0007669"/>
    <property type="project" value="UniProtKB-KW"/>
</dbReference>
<evidence type="ECO:0000313" key="11">
    <source>
        <dbReference type="EMBL" id="CAI6333401.1"/>
    </source>
</evidence>
<dbReference type="EC" id="3.1.1.73" evidence="2"/>
<dbReference type="InterPro" id="IPR029058">
    <property type="entry name" value="AB_hydrolase_fold"/>
</dbReference>
<dbReference type="EMBL" id="CAOQHR010000004">
    <property type="protein sequence ID" value="CAI6333401.1"/>
    <property type="molecule type" value="Genomic_DNA"/>
</dbReference>
<evidence type="ECO:0000256" key="4">
    <source>
        <dbReference type="ARBA" id="ARBA00022651"/>
    </source>
</evidence>
<evidence type="ECO:0000256" key="8">
    <source>
        <dbReference type="ARBA" id="ARBA00023326"/>
    </source>
</evidence>